<protein>
    <recommendedName>
        <fullName evidence="1">Endonuclease/exonuclease/phosphatase domain-containing protein</fullName>
    </recommendedName>
</protein>
<sequence length="281" mass="33888">MELIKLHSSGLVFLSECKSRRYNRLKEKFNYNSVGPVGKSGGLLLLWRKDIEAWLQSYLVNHVDAMTKYDDCPERWRFTGFYSQSDSNRRKEMWNFLRRLWHESIRPWLCAGEYNEILEQHEKQRILPRAHWQINDFHEYLRDGDLHDLGFEGEIFRWNNRVETPHTVRARLDRVCSDTQWANLFHSTKVHREMVTYFDHAAIWISLFEEPVHTADCRKCQFRFEAAWVAYLECTEVIHRTWSSAKVFDYHVTVGNQTRASRLGLLQWNRDRFTNIRRQTQ</sequence>
<comment type="caution">
    <text evidence="2">The sequence shown here is derived from an EMBL/GenBank/DDBJ whole genome shotgun (WGS) entry which is preliminary data.</text>
</comment>
<dbReference type="EMBL" id="JACGWN010000005">
    <property type="protein sequence ID" value="KAL0448625.1"/>
    <property type="molecule type" value="Genomic_DNA"/>
</dbReference>
<gene>
    <name evidence="2" type="ORF">Slati_1418900</name>
</gene>
<reference evidence="2" key="2">
    <citation type="journal article" date="2024" name="Plant">
        <title>Genomic evolution and insights into agronomic trait innovations of Sesamum species.</title>
        <authorList>
            <person name="Miao H."/>
            <person name="Wang L."/>
            <person name="Qu L."/>
            <person name="Liu H."/>
            <person name="Sun Y."/>
            <person name="Le M."/>
            <person name="Wang Q."/>
            <person name="Wei S."/>
            <person name="Zheng Y."/>
            <person name="Lin W."/>
            <person name="Duan Y."/>
            <person name="Cao H."/>
            <person name="Xiong S."/>
            <person name="Wang X."/>
            <person name="Wei L."/>
            <person name="Li C."/>
            <person name="Ma Q."/>
            <person name="Ju M."/>
            <person name="Zhao R."/>
            <person name="Li G."/>
            <person name="Mu C."/>
            <person name="Tian Q."/>
            <person name="Mei H."/>
            <person name="Zhang T."/>
            <person name="Gao T."/>
            <person name="Zhang H."/>
        </authorList>
    </citation>
    <scope>NUCLEOTIDE SEQUENCE</scope>
    <source>
        <strain evidence="2">KEN1</strain>
    </source>
</reference>
<dbReference type="Pfam" id="PF03372">
    <property type="entry name" value="Exo_endo_phos"/>
    <property type="match status" value="1"/>
</dbReference>
<proteinExistence type="predicted"/>
<dbReference type="Gene3D" id="3.60.10.10">
    <property type="entry name" value="Endonuclease/exonuclease/phosphatase"/>
    <property type="match status" value="1"/>
</dbReference>
<name>A0AAW2X5B7_9LAMI</name>
<reference evidence="2" key="1">
    <citation type="submission" date="2020-06" db="EMBL/GenBank/DDBJ databases">
        <authorList>
            <person name="Li T."/>
            <person name="Hu X."/>
            <person name="Zhang T."/>
            <person name="Song X."/>
            <person name="Zhang H."/>
            <person name="Dai N."/>
            <person name="Sheng W."/>
            <person name="Hou X."/>
            <person name="Wei L."/>
        </authorList>
    </citation>
    <scope>NUCLEOTIDE SEQUENCE</scope>
    <source>
        <strain evidence="2">KEN1</strain>
        <tissue evidence="2">Leaf</tissue>
    </source>
</reference>
<organism evidence="2">
    <name type="scientific">Sesamum latifolium</name>
    <dbReference type="NCBI Taxonomy" id="2727402"/>
    <lineage>
        <taxon>Eukaryota</taxon>
        <taxon>Viridiplantae</taxon>
        <taxon>Streptophyta</taxon>
        <taxon>Embryophyta</taxon>
        <taxon>Tracheophyta</taxon>
        <taxon>Spermatophyta</taxon>
        <taxon>Magnoliopsida</taxon>
        <taxon>eudicotyledons</taxon>
        <taxon>Gunneridae</taxon>
        <taxon>Pentapetalae</taxon>
        <taxon>asterids</taxon>
        <taxon>lamiids</taxon>
        <taxon>Lamiales</taxon>
        <taxon>Pedaliaceae</taxon>
        <taxon>Sesamum</taxon>
    </lineage>
</organism>
<dbReference type="SUPFAM" id="SSF56219">
    <property type="entry name" value="DNase I-like"/>
    <property type="match status" value="1"/>
</dbReference>
<dbReference type="PANTHER" id="PTHR33710:SF71">
    <property type="entry name" value="ENDONUCLEASE_EXONUCLEASE_PHOSPHATASE DOMAIN-CONTAINING PROTEIN"/>
    <property type="match status" value="1"/>
</dbReference>
<evidence type="ECO:0000259" key="1">
    <source>
        <dbReference type="Pfam" id="PF03372"/>
    </source>
</evidence>
<dbReference type="InterPro" id="IPR036691">
    <property type="entry name" value="Endo/exonu/phosph_ase_sf"/>
</dbReference>
<dbReference type="GO" id="GO:0003824">
    <property type="term" value="F:catalytic activity"/>
    <property type="evidence" value="ECO:0007669"/>
    <property type="project" value="InterPro"/>
</dbReference>
<evidence type="ECO:0000313" key="2">
    <source>
        <dbReference type="EMBL" id="KAL0448625.1"/>
    </source>
</evidence>
<dbReference type="InterPro" id="IPR005135">
    <property type="entry name" value="Endo/exonuclease/phosphatase"/>
</dbReference>
<dbReference type="PANTHER" id="PTHR33710">
    <property type="entry name" value="BNAC02G09200D PROTEIN"/>
    <property type="match status" value="1"/>
</dbReference>
<feature type="domain" description="Endonuclease/exonuclease/phosphatase" evidence="1">
    <location>
        <begin position="3"/>
        <end position="184"/>
    </location>
</feature>
<accession>A0AAW2X5B7</accession>
<dbReference type="AlphaFoldDB" id="A0AAW2X5B7"/>